<sequence length="174" mass="18792">MLSSALLSTRNPFAPHLTPSRLPLPFKHMWRLANNHHTRPSGTRLLSLLIPSSSHALMSGLQFGKLAVGSVVSQNFVGNLCSRGHCHFEVGHPYEVVGGMVIAVNHQRAVLARDSSGLQLPHFLLGVGTPTSSNVFHCLCVSVKAYGMTGSVPFVCLSRHNWMTGSRLCVSVKA</sequence>
<dbReference type="EMBL" id="JACEEZ010008341">
    <property type="protein sequence ID" value="KAG0723371.1"/>
    <property type="molecule type" value="Genomic_DNA"/>
</dbReference>
<accession>A0A8J4YHJ1</accession>
<organism evidence="1 2">
    <name type="scientific">Chionoecetes opilio</name>
    <name type="common">Atlantic snow crab</name>
    <name type="synonym">Cancer opilio</name>
    <dbReference type="NCBI Taxonomy" id="41210"/>
    <lineage>
        <taxon>Eukaryota</taxon>
        <taxon>Metazoa</taxon>
        <taxon>Ecdysozoa</taxon>
        <taxon>Arthropoda</taxon>
        <taxon>Crustacea</taxon>
        <taxon>Multicrustacea</taxon>
        <taxon>Malacostraca</taxon>
        <taxon>Eumalacostraca</taxon>
        <taxon>Eucarida</taxon>
        <taxon>Decapoda</taxon>
        <taxon>Pleocyemata</taxon>
        <taxon>Brachyura</taxon>
        <taxon>Eubrachyura</taxon>
        <taxon>Majoidea</taxon>
        <taxon>Majidae</taxon>
        <taxon>Chionoecetes</taxon>
    </lineage>
</organism>
<keyword evidence="2" id="KW-1185">Reference proteome</keyword>
<comment type="caution">
    <text evidence="1">The sequence shown here is derived from an EMBL/GenBank/DDBJ whole genome shotgun (WGS) entry which is preliminary data.</text>
</comment>
<gene>
    <name evidence="1" type="ORF">GWK47_042828</name>
</gene>
<evidence type="ECO:0000313" key="1">
    <source>
        <dbReference type="EMBL" id="KAG0723371.1"/>
    </source>
</evidence>
<protein>
    <submittedName>
        <fullName evidence="1">Uncharacterized protein</fullName>
    </submittedName>
</protein>
<dbReference type="AlphaFoldDB" id="A0A8J4YHJ1"/>
<name>A0A8J4YHJ1_CHIOP</name>
<dbReference type="Proteomes" id="UP000770661">
    <property type="component" value="Unassembled WGS sequence"/>
</dbReference>
<evidence type="ECO:0000313" key="2">
    <source>
        <dbReference type="Proteomes" id="UP000770661"/>
    </source>
</evidence>
<reference evidence="1" key="1">
    <citation type="submission" date="2020-07" db="EMBL/GenBank/DDBJ databases">
        <title>The High-quality genome of the commercially important snow crab, Chionoecetes opilio.</title>
        <authorList>
            <person name="Jeong J.-H."/>
            <person name="Ryu S."/>
        </authorList>
    </citation>
    <scope>NUCLEOTIDE SEQUENCE</scope>
    <source>
        <strain evidence="1">MADBK_172401_WGS</strain>
        <tissue evidence="1">Digestive gland</tissue>
    </source>
</reference>
<proteinExistence type="predicted"/>